<gene>
    <name evidence="10" type="ORF">g.37164</name>
</gene>
<feature type="transmembrane region" description="Helical" evidence="8">
    <location>
        <begin position="639"/>
        <end position="659"/>
    </location>
</feature>
<accession>A0A1B6JLN8</accession>
<evidence type="ECO:0000256" key="2">
    <source>
        <dbReference type="ARBA" id="ARBA00006618"/>
    </source>
</evidence>
<comment type="subcellular location">
    <subcellularLocation>
        <location evidence="1">Membrane</location>
        <topology evidence="1">Multi-pass membrane protein</topology>
    </subcellularLocation>
</comment>
<evidence type="ECO:0000256" key="6">
    <source>
        <dbReference type="ARBA" id="ARBA00023136"/>
    </source>
</evidence>
<sequence length="782" mass="88804">MKLVKILILIVMIIPTSLSYVPYCATSEKGQKSQLTADFNPIVCNAKFGQQYNGNVTNDTEFIFVFPKDRKITSPARITVVSKDAAPSHPLLVVVTQLKSILSWQIPLVTDTPSGSYTYSQISRTLCPDPDNGEIVVSLSTLSDFNISFVLWVNITQNFDIELSRQYTLKVSPSEPQFYRFQFDNVTSSTLLHVESHDSPCMTLSIQNNLCPVYDLERTIQYQGLWQTVMTKGGIFLRKEEFPNGLFVVFVVHSTNIACTGKRTGGNSDQVKSLTFQLERSIGYWDYVIGVASVLVVFFAIYLAAFLFALCSKKTLPLQPHSVESPIDAVNAPHYAAISSCATTPTTSIFPGGYSDDSDPDETDVDLLYDADSSKEVIRTKQILFLSDLAQKDPRVLSVKSSLFLWIMMTVAVFYALPVVQLVFTYQQVLYETGNQDLCYYNFLCSHRLFFMSDFNHVFSNIGYLLFGLLFIGLTYRRQRISHAVGSHLGIPYHYGMFYALGVALCMEGVLSACYHLCPNHSNFQFDTSFMYVLAVLSMMKIYQTRHPDITASAYTTFGILALVIFLGMFGVLNGSDWFYIVFTVMHLSTCLVVTAQIYHVGTWKFNFGMFSRFMNQCKNDYMAGGLKQSCTPLYPARMILLFLANVGNWGLVAVGYYLHLGDFATYMLSIFLANLMMYYFFYIVMKLVCKEKILKPPAIYILLSFVFWIAGLYFFYYKSISWKLTPAESRAYNQHCEILSFFDKHDIWHFLSSGALFFSFMVLLTLDDDIAEKDRRVIPVF</sequence>
<evidence type="ECO:0000256" key="9">
    <source>
        <dbReference type="SAM" id="SignalP"/>
    </source>
</evidence>
<keyword evidence="5 8" id="KW-1133">Transmembrane helix</keyword>
<feature type="transmembrane region" description="Helical" evidence="8">
    <location>
        <begin position="284"/>
        <end position="310"/>
    </location>
</feature>
<dbReference type="PANTHER" id="PTHR12185:SF14">
    <property type="entry name" value="CHOLESTEROL UPTAKE PROTEIN 1"/>
    <property type="match status" value="1"/>
</dbReference>
<dbReference type="Pfam" id="PF13965">
    <property type="entry name" value="SID-1_RNA_chan"/>
    <property type="match status" value="1"/>
</dbReference>
<keyword evidence="7" id="KW-0325">Glycoprotein</keyword>
<feature type="chain" id="PRO_5008585858" description="SID1 transmembrane family member 1" evidence="9">
    <location>
        <begin position="20"/>
        <end position="782"/>
    </location>
</feature>
<evidence type="ECO:0008006" key="11">
    <source>
        <dbReference type="Google" id="ProtNLM"/>
    </source>
</evidence>
<feature type="signal peptide" evidence="9">
    <location>
        <begin position="1"/>
        <end position="19"/>
    </location>
</feature>
<feature type="transmembrane region" description="Helical" evidence="8">
    <location>
        <begin position="497"/>
        <end position="518"/>
    </location>
</feature>
<keyword evidence="6 8" id="KW-0472">Membrane</keyword>
<dbReference type="GO" id="GO:0005764">
    <property type="term" value="C:lysosome"/>
    <property type="evidence" value="ECO:0007669"/>
    <property type="project" value="TreeGrafter"/>
</dbReference>
<dbReference type="PANTHER" id="PTHR12185">
    <property type="entry name" value="SID1 TRANSMEMBRANE FAMILY MEMEBER"/>
    <property type="match status" value="1"/>
</dbReference>
<organism evidence="10">
    <name type="scientific">Homalodisca liturata</name>
    <dbReference type="NCBI Taxonomy" id="320908"/>
    <lineage>
        <taxon>Eukaryota</taxon>
        <taxon>Metazoa</taxon>
        <taxon>Ecdysozoa</taxon>
        <taxon>Arthropoda</taxon>
        <taxon>Hexapoda</taxon>
        <taxon>Insecta</taxon>
        <taxon>Pterygota</taxon>
        <taxon>Neoptera</taxon>
        <taxon>Paraneoptera</taxon>
        <taxon>Hemiptera</taxon>
        <taxon>Auchenorrhyncha</taxon>
        <taxon>Membracoidea</taxon>
        <taxon>Cicadellidae</taxon>
        <taxon>Cicadellinae</taxon>
        <taxon>Proconiini</taxon>
        <taxon>Homalodisca</taxon>
    </lineage>
</organism>
<evidence type="ECO:0000313" key="10">
    <source>
        <dbReference type="EMBL" id="JAT00096.1"/>
    </source>
</evidence>
<keyword evidence="4 9" id="KW-0732">Signal</keyword>
<evidence type="ECO:0000256" key="4">
    <source>
        <dbReference type="ARBA" id="ARBA00022729"/>
    </source>
</evidence>
<feature type="transmembrane region" description="Helical" evidence="8">
    <location>
        <begin position="458"/>
        <end position="476"/>
    </location>
</feature>
<feature type="transmembrane region" description="Helical" evidence="8">
    <location>
        <begin position="748"/>
        <end position="767"/>
    </location>
</feature>
<reference evidence="10" key="1">
    <citation type="submission" date="2015-11" db="EMBL/GenBank/DDBJ databases">
        <title>De novo transcriptome assembly of four potential Pierce s Disease insect vectors from Arizona vineyards.</title>
        <authorList>
            <person name="Tassone E.E."/>
        </authorList>
    </citation>
    <scope>NUCLEOTIDE SEQUENCE</scope>
</reference>
<evidence type="ECO:0000256" key="8">
    <source>
        <dbReference type="SAM" id="Phobius"/>
    </source>
</evidence>
<feature type="transmembrane region" description="Helical" evidence="8">
    <location>
        <begin position="403"/>
        <end position="424"/>
    </location>
</feature>
<feature type="transmembrane region" description="Helical" evidence="8">
    <location>
        <begin position="579"/>
        <end position="601"/>
    </location>
</feature>
<dbReference type="InterPro" id="IPR025958">
    <property type="entry name" value="SID1_TM_fam"/>
</dbReference>
<feature type="transmembrane region" description="Helical" evidence="8">
    <location>
        <begin position="524"/>
        <end position="543"/>
    </location>
</feature>
<comment type="similarity">
    <text evidence="2">Belongs to the SID1 family.</text>
</comment>
<evidence type="ECO:0000256" key="5">
    <source>
        <dbReference type="ARBA" id="ARBA00022989"/>
    </source>
</evidence>
<evidence type="ECO:0000256" key="3">
    <source>
        <dbReference type="ARBA" id="ARBA00022692"/>
    </source>
</evidence>
<dbReference type="GO" id="GO:0051033">
    <property type="term" value="F:RNA transmembrane transporter activity"/>
    <property type="evidence" value="ECO:0007669"/>
    <property type="project" value="TreeGrafter"/>
</dbReference>
<feature type="transmembrane region" description="Helical" evidence="8">
    <location>
        <begin position="698"/>
        <end position="717"/>
    </location>
</feature>
<feature type="transmembrane region" description="Helical" evidence="8">
    <location>
        <begin position="665"/>
        <end position="686"/>
    </location>
</feature>
<proteinExistence type="inferred from homology"/>
<dbReference type="GO" id="GO:0003725">
    <property type="term" value="F:double-stranded RNA binding"/>
    <property type="evidence" value="ECO:0007669"/>
    <property type="project" value="TreeGrafter"/>
</dbReference>
<dbReference type="AlphaFoldDB" id="A0A1B6JLN8"/>
<name>A0A1B6JLN8_9HEMI</name>
<protein>
    <recommendedName>
        <fullName evidence="11">SID1 transmembrane family member 1</fullName>
    </recommendedName>
</protein>
<feature type="transmembrane region" description="Helical" evidence="8">
    <location>
        <begin position="555"/>
        <end position="573"/>
    </location>
</feature>
<dbReference type="GO" id="GO:0005886">
    <property type="term" value="C:plasma membrane"/>
    <property type="evidence" value="ECO:0007669"/>
    <property type="project" value="TreeGrafter"/>
</dbReference>
<keyword evidence="3 8" id="KW-0812">Transmembrane</keyword>
<dbReference type="EMBL" id="GECU01007611">
    <property type="protein sequence ID" value="JAT00096.1"/>
    <property type="molecule type" value="Transcribed_RNA"/>
</dbReference>
<evidence type="ECO:0000256" key="7">
    <source>
        <dbReference type="ARBA" id="ARBA00023180"/>
    </source>
</evidence>
<evidence type="ECO:0000256" key="1">
    <source>
        <dbReference type="ARBA" id="ARBA00004141"/>
    </source>
</evidence>